<dbReference type="RefSeq" id="WP_014936074.1">
    <property type="nucleotide sequence ID" value="NC_018607.1"/>
</dbReference>
<feature type="domain" description="Type I restriction modification DNA specificity" evidence="4">
    <location>
        <begin position="218"/>
        <end position="394"/>
    </location>
</feature>
<organism evidence="5 6">
    <name type="scientific">Brachyspira pilosicoli B2904</name>
    <dbReference type="NCBI Taxonomy" id="1133568"/>
    <lineage>
        <taxon>Bacteria</taxon>
        <taxon>Pseudomonadati</taxon>
        <taxon>Spirochaetota</taxon>
        <taxon>Spirochaetia</taxon>
        <taxon>Brachyspirales</taxon>
        <taxon>Brachyspiraceae</taxon>
        <taxon>Brachyspira</taxon>
    </lineage>
</organism>
<dbReference type="Gene3D" id="3.90.220.20">
    <property type="entry name" value="DNA methylase specificity domains"/>
    <property type="match status" value="2"/>
</dbReference>
<gene>
    <name evidence="5" type="ORF">B2904_orf1470</name>
</gene>
<dbReference type="EMBL" id="CP003490">
    <property type="protein sequence ID" value="AFR70805.1"/>
    <property type="molecule type" value="Genomic_DNA"/>
</dbReference>
<reference evidence="5 6" key="1">
    <citation type="journal article" date="2012" name="BMC Genomics">
        <title>Comparative genomics of Brachyspira pilosicoli strains: genome rearrangements, reductions and correlation of genetic compliment with phenotypic diversity.</title>
        <authorList>
            <person name="Mappley L.J."/>
            <person name="Black M.L."/>
            <person name="Abuoun M."/>
            <person name="Darby A.C."/>
            <person name="Woodward M.J."/>
            <person name="Parkhill J."/>
            <person name="Turner A.K."/>
            <person name="Bellgard M.I."/>
            <person name="La T."/>
            <person name="Phillips N.D."/>
            <person name="La Ragione R.M."/>
            <person name="Hampson D.J."/>
        </authorList>
    </citation>
    <scope>NUCLEOTIDE SEQUENCE [LARGE SCALE GENOMIC DNA]</scope>
    <source>
        <strain evidence="5">B2904</strain>
    </source>
</reference>
<evidence type="ECO:0000313" key="5">
    <source>
        <dbReference type="EMBL" id="AFR70805.1"/>
    </source>
</evidence>
<dbReference type="GO" id="GO:0003677">
    <property type="term" value="F:DNA binding"/>
    <property type="evidence" value="ECO:0007669"/>
    <property type="project" value="UniProtKB-KW"/>
</dbReference>
<comment type="similarity">
    <text evidence="1">Belongs to the type-I restriction system S methylase family.</text>
</comment>
<dbReference type="SUPFAM" id="SSF116734">
    <property type="entry name" value="DNA methylase specificity domain"/>
    <property type="match status" value="2"/>
</dbReference>
<dbReference type="AlphaFoldDB" id="J9UMU0"/>
<accession>J9UMU0</accession>
<proteinExistence type="inferred from homology"/>
<sequence>MSVLEELLKKHCPDGVEYVPIGSLMERVKEKGKDDLNVKQVYVVSNTRGIVRSEDYHDNSIHSDDTSNYTILKQDMFAYNPSRLNIGSIGRLKSTISGLVSPMYVVFSVDKSVVDVKYFEYFLKSPKIINKIDSLKEEGARFRFDYNRWNWISIPLPPIEVQKEIVRILDTFTKYQDLLNRELELRKKQYEYYRDKLLTFTEGTQSCGDEVEWKILNEVIISLNTGLNPRQFFRLNTDDAKNYYVTIRELQNNTIKFSEKTDKINDEALKLCNKRSNLEVGDVLFSGTGTIGETAIIDKFPSNWNIKEGIYSIKPNKSFLVPKFLMYLLKSSYIRDIYLAKADGGTVKSVPMKEMRNLKIPIPPLEEQERIVNILDKFDALCNDITRGLPAEIELRKKQYEYYRDKLLTFKEKKK</sequence>
<dbReference type="CDD" id="cd17246">
    <property type="entry name" value="RMtype1_S_SonII-TRD2-CR2_like"/>
    <property type="match status" value="1"/>
</dbReference>
<evidence type="ECO:0000256" key="3">
    <source>
        <dbReference type="ARBA" id="ARBA00023125"/>
    </source>
</evidence>
<keyword evidence="3" id="KW-0238">DNA-binding</keyword>
<dbReference type="KEGG" id="bpj:B2904_orf1470"/>
<keyword evidence="2" id="KW-0680">Restriction system</keyword>
<dbReference type="GO" id="GO:0009307">
    <property type="term" value="P:DNA restriction-modification system"/>
    <property type="evidence" value="ECO:0007669"/>
    <property type="project" value="UniProtKB-KW"/>
</dbReference>
<evidence type="ECO:0000313" key="6">
    <source>
        <dbReference type="Proteomes" id="UP000007346"/>
    </source>
</evidence>
<dbReference type="PANTHER" id="PTHR43140">
    <property type="entry name" value="TYPE-1 RESTRICTION ENZYME ECOKI SPECIFICITY PROTEIN"/>
    <property type="match status" value="1"/>
</dbReference>
<evidence type="ECO:0000256" key="2">
    <source>
        <dbReference type="ARBA" id="ARBA00022747"/>
    </source>
</evidence>
<protein>
    <submittedName>
        <fullName evidence="5">Putative type I restriction-modification enzyme S subunit</fullName>
    </submittedName>
</protein>
<evidence type="ECO:0000256" key="1">
    <source>
        <dbReference type="ARBA" id="ARBA00010923"/>
    </source>
</evidence>
<evidence type="ECO:0000259" key="4">
    <source>
        <dbReference type="Pfam" id="PF01420"/>
    </source>
</evidence>
<dbReference type="InterPro" id="IPR051212">
    <property type="entry name" value="Type-I_RE_S_subunit"/>
</dbReference>
<dbReference type="Proteomes" id="UP000007346">
    <property type="component" value="Chromosome"/>
</dbReference>
<dbReference type="REBASE" id="53369">
    <property type="entry name" value="S.Bpi2904ORF1471P"/>
</dbReference>
<dbReference type="HOGENOM" id="CLU_021095_6_0_12"/>
<dbReference type="PANTHER" id="PTHR43140:SF1">
    <property type="entry name" value="TYPE I RESTRICTION ENZYME ECOKI SPECIFICITY SUBUNIT"/>
    <property type="match status" value="1"/>
</dbReference>
<feature type="domain" description="Type I restriction modification DNA specificity" evidence="4">
    <location>
        <begin position="87"/>
        <end position="182"/>
    </location>
</feature>
<dbReference type="PATRIC" id="fig|1133568.3.peg.1472"/>
<dbReference type="Pfam" id="PF01420">
    <property type="entry name" value="Methylase_S"/>
    <property type="match status" value="2"/>
</dbReference>
<name>J9UMU0_BRAPL</name>
<dbReference type="InterPro" id="IPR000055">
    <property type="entry name" value="Restrct_endonuc_typeI_TRD"/>
</dbReference>
<dbReference type="InterPro" id="IPR044946">
    <property type="entry name" value="Restrct_endonuc_typeI_TRD_sf"/>
</dbReference>